<keyword evidence="9" id="KW-1185">Reference proteome</keyword>
<feature type="domain" description="HTH myb-type" evidence="7">
    <location>
        <begin position="72"/>
        <end position="127"/>
    </location>
</feature>
<gene>
    <name evidence="8" type="ORF">M9Y10_013995</name>
</gene>
<evidence type="ECO:0000256" key="5">
    <source>
        <dbReference type="SAM" id="MobiDB-lite"/>
    </source>
</evidence>
<evidence type="ECO:0000256" key="2">
    <source>
        <dbReference type="ARBA" id="ARBA00023125"/>
    </source>
</evidence>
<dbReference type="CDD" id="cd00167">
    <property type="entry name" value="SANT"/>
    <property type="match status" value="3"/>
</dbReference>
<organism evidence="8 9">
    <name type="scientific">Tritrichomonas musculus</name>
    <dbReference type="NCBI Taxonomy" id="1915356"/>
    <lineage>
        <taxon>Eukaryota</taxon>
        <taxon>Metamonada</taxon>
        <taxon>Parabasalia</taxon>
        <taxon>Tritrichomonadida</taxon>
        <taxon>Tritrichomonadidae</taxon>
        <taxon>Tritrichomonas</taxon>
    </lineage>
</organism>
<evidence type="ECO:0000256" key="1">
    <source>
        <dbReference type="ARBA" id="ARBA00023015"/>
    </source>
</evidence>
<evidence type="ECO:0000313" key="9">
    <source>
        <dbReference type="Proteomes" id="UP001470230"/>
    </source>
</evidence>
<evidence type="ECO:0000259" key="7">
    <source>
        <dbReference type="PROSITE" id="PS51294"/>
    </source>
</evidence>
<dbReference type="PANTHER" id="PTHR46621:SF1">
    <property type="entry name" value="SNRNA-ACTIVATING PROTEIN COMPLEX SUBUNIT 4"/>
    <property type="match status" value="1"/>
</dbReference>
<sequence>MKCSRLSSPLAPTRARVRGCTSTTQAKWTSIDDKKLLELVSSVSEPSWSKISLNFPDKTVHQVVDRWEKVVNPSLVKGSWTREEDETIIQWVRMHGATSWTKLAEHLPGRIGKQCRERWHNGLNPEVVKTTWLPQEDQLIEKLQKQWGNKWARIAELLPGRTDNAVKNRWNSTLKRRVKNTSNANETNNDFSSLKSDELNSSPSEMIDSIKVEQNKFKPNQQFQIQIRPQSLIRPNINQINPQVHIQPFIHPHFQPNQVKRPLVPLPIIPSTVDEFVLNNDSSISDKSNTDFEAQTNDYFETPGWKDQIDLAYDISSKFDFLDDNSFLNPQFIDEFSFV</sequence>
<keyword evidence="3" id="KW-0804">Transcription</keyword>
<name>A0ABR2KYE1_9EUKA</name>
<accession>A0ABR2KYE1</accession>
<dbReference type="SUPFAM" id="SSF46689">
    <property type="entry name" value="Homeodomain-like"/>
    <property type="match status" value="2"/>
</dbReference>
<dbReference type="Proteomes" id="UP001470230">
    <property type="component" value="Unassembled WGS sequence"/>
</dbReference>
<comment type="caution">
    <text evidence="8">The sequence shown here is derived from an EMBL/GenBank/DDBJ whole genome shotgun (WGS) entry which is preliminary data.</text>
</comment>
<proteinExistence type="predicted"/>
<feature type="domain" description="Myb-like" evidence="6">
    <location>
        <begin position="20"/>
        <end position="71"/>
    </location>
</feature>
<protein>
    <recommendedName>
        <fullName evidence="10">Myb-like DNA-binding domain containing protein</fullName>
    </recommendedName>
</protein>
<reference evidence="8 9" key="1">
    <citation type="submission" date="2024-04" db="EMBL/GenBank/DDBJ databases">
        <title>Tritrichomonas musculus Genome.</title>
        <authorList>
            <person name="Alves-Ferreira E."/>
            <person name="Grigg M."/>
            <person name="Lorenzi H."/>
            <person name="Galac M."/>
        </authorList>
    </citation>
    <scope>NUCLEOTIDE SEQUENCE [LARGE SCALE GENOMIC DNA]</scope>
    <source>
        <strain evidence="8 9">EAF2021</strain>
    </source>
</reference>
<dbReference type="InterPro" id="IPR051575">
    <property type="entry name" value="Myb-like_DNA-bd"/>
</dbReference>
<feature type="domain" description="Myb-like" evidence="6">
    <location>
        <begin position="124"/>
        <end position="174"/>
    </location>
</feature>
<evidence type="ECO:0008006" key="10">
    <source>
        <dbReference type="Google" id="ProtNLM"/>
    </source>
</evidence>
<keyword evidence="4" id="KW-0539">Nucleus</keyword>
<dbReference type="PROSITE" id="PS51294">
    <property type="entry name" value="HTH_MYB"/>
    <property type="match status" value="2"/>
</dbReference>
<feature type="domain" description="Myb-like" evidence="6">
    <location>
        <begin position="72"/>
        <end position="123"/>
    </location>
</feature>
<evidence type="ECO:0000313" key="8">
    <source>
        <dbReference type="EMBL" id="KAK8896104.1"/>
    </source>
</evidence>
<dbReference type="EMBL" id="JAPFFF010000002">
    <property type="protein sequence ID" value="KAK8896104.1"/>
    <property type="molecule type" value="Genomic_DNA"/>
</dbReference>
<feature type="region of interest" description="Disordered" evidence="5">
    <location>
        <begin position="181"/>
        <end position="202"/>
    </location>
</feature>
<evidence type="ECO:0000256" key="4">
    <source>
        <dbReference type="ARBA" id="ARBA00023242"/>
    </source>
</evidence>
<dbReference type="Pfam" id="PF00249">
    <property type="entry name" value="Myb_DNA-binding"/>
    <property type="match status" value="3"/>
</dbReference>
<dbReference type="InterPro" id="IPR017930">
    <property type="entry name" value="Myb_dom"/>
</dbReference>
<keyword evidence="1" id="KW-0805">Transcription regulation</keyword>
<dbReference type="PANTHER" id="PTHR46621">
    <property type="entry name" value="SNRNA-ACTIVATING PROTEIN COMPLEX SUBUNIT 4"/>
    <property type="match status" value="1"/>
</dbReference>
<evidence type="ECO:0000259" key="6">
    <source>
        <dbReference type="PROSITE" id="PS50090"/>
    </source>
</evidence>
<dbReference type="SMART" id="SM00717">
    <property type="entry name" value="SANT"/>
    <property type="match status" value="3"/>
</dbReference>
<dbReference type="PROSITE" id="PS50090">
    <property type="entry name" value="MYB_LIKE"/>
    <property type="match status" value="3"/>
</dbReference>
<dbReference type="InterPro" id="IPR009057">
    <property type="entry name" value="Homeodomain-like_sf"/>
</dbReference>
<feature type="domain" description="HTH myb-type" evidence="7">
    <location>
        <begin position="128"/>
        <end position="178"/>
    </location>
</feature>
<dbReference type="InterPro" id="IPR001005">
    <property type="entry name" value="SANT/Myb"/>
</dbReference>
<evidence type="ECO:0000256" key="3">
    <source>
        <dbReference type="ARBA" id="ARBA00023163"/>
    </source>
</evidence>
<keyword evidence="2" id="KW-0238">DNA-binding</keyword>
<dbReference type="Gene3D" id="1.10.10.60">
    <property type="entry name" value="Homeodomain-like"/>
    <property type="match status" value="3"/>
</dbReference>